<evidence type="ECO:0000256" key="5">
    <source>
        <dbReference type="SAM" id="Coils"/>
    </source>
</evidence>
<gene>
    <name evidence="9" type="ORF">HMPREF9241_00562</name>
</gene>
<dbReference type="SUPFAM" id="SSF54001">
    <property type="entry name" value="Cysteine proteinases"/>
    <property type="match status" value="1"/>
</dbReference>
<dbReference type="Proteomes" id="UP000003994">
    <property type="component" value="Unassembled WGS sequence"/>
</dbReference>
<comment type="similarity">
    <text evidence="1">Belongs to the peptidase C40 family.</text>
</comment>
<dbReference type="InterPro" id="IPR038765">
    <property type="entry name" value="Papain-like_cys_pep_sf"/>
</dbReference>
<keyword evidence="5" id="KW-0175">Coiled coil</keyword>
<evidence type="ECO:0000256" key="4">
    <source>
        <dbReference type="ARBA" id="ARBA00022807"/>
    </source>
</evidence>
<dbReference type="PANTHER" id="PTHR47053">
    <property type="entry name" value="MUREIN DD-ENDOPEPTIDASE MEPH-RELATED"/>
    <property type="match status" value="1"/>
</dbReference>
<evidence type="ECO:0000256" key="7">
    <source>
        <dbReference type="SAM" id="SignalP"/>
    </source>
</evidence>
<evidence type="ECO:0000256" key="2">
    <source>
        <dbReference type="ARBA" id="ARBA00022670"/>
    </source>
</evidence>
<dbReference type="PATRIC" id="fig|883077.3.peg.558"/>
<proteinExistence type="inferred from homology"/>
<keyword evidence="4" id="KW-0788">Thiol protease</keyword>
<dbReference type="InterPro" id="IPR000064">
    <property type="entry name" value="NLP_P60_dom"/>
</dbReference>
<dbReference type="eggNOG" id="COG0791">
    <property type="taxonomic scope" value="Bacteria"/>
</dbReference>
<comment type="caution">
    <text evidence="9">The sequence shown here is derived from an EMBL/GenBank/DDBJ whole genome shotgun (WGS) entry which is preliminary data.</text>
</comment>
<accession>K0YTZ1</accession>
<dbReference type="STRING" id="883077.HMPREF9241_00562"/>
<evidence type="ECO:0000256" key="3">
    <source>
        <dbReference type="ARBA" id="ARBA00022801"/>
    </source>
</evidence>
<feature type="signal peptide" evidence="7">
    <location>
        <begin position="1"/>
        <end position="42"/>
    </location>
</feature>
<name>K0YTZ1_9ACTO</name>
<feature type="region of interest" description="Disordered" evidence="6">
    <location>
        <begin position="273"/>
        <end position="307"/>
    </location>
</feature>
<dbReference type="InterPro" id="IPR051202">
    <property type="entry name" value="Peptidase_C40"/>
</dbReference>
<feature type="chain" id="PRO_5003844762" description="NlpC/P60 domain-containing protein" evidence="7">
    <location>
        <begin position="43"/>
        <end position="429"/>
    </location>
</feature>
<dbReference type="EMBL" id="AGWQ01000004">
    <property type="protein sequence ID" value="EJZ86973.1"/>
    <property type="molecule type" value="Genomic_DNA"/>
</dbReference>
<evidence type="ECO:0000313" key="10">
    <source>
        <dbReference type="Proteomes" id="UP000003994"/>
    </source>
</evidence>
<evidence type="ECO:0000256" key="6">
    <source>
        <dbReference type="SAM" id="MobiDB-lite"/>
    </source>
</evidence>
<keyword evidence="3" id="KW-0378">Hydrolase</keyword>
<keyword evidence="10" id="KW-1185">Reference proteome</keyword>
<protein>
    <recommendedName>
        <fullName evidence="8">NlpC/P60 domain-containing protein</fullName>
    </recommendedName>
</protein>
<evidence type="ECO:0000313" key="9">
    <source>
        <dbReference type="EMBL" id="EJZ86973.1"/>
    </source>
</evidence>
<keyword evidence="7" id="KW-0732">Signal</keyword>
<dbReference type="Gene3D" id="3.90.1720.10">
    <property type="entry name" value="endopeptidase domain like (from Nostoc punctiforme)"/>
    <property type="match status" value="1"/>
</dbReference>
<sequence length="429" mass="45132">MFPTTGEVVFNQSRRSQRLRFRVGAMVLLASMALIAPQMAQAAPSEADIARAQAEEEAAKLSVAQIEVRLASVKTEADQAFQAAQVAAEDLNAANIALEEAKNTASSAQADADEAKANFEAGKKEIASVAQTAYRDGGSEMDALAPYVNADGLRTVETKQASIEAFSASADAKMQRVAALQQVANVMQKAADEAVAAQTEATAEVQRRTEAAQASAQKALALQETTEATRQGYLAELARKQNTTVELIQEREAALEAERAAAAEAAARAAAEEAARREAARQAEAAASGSSSWTPEPSYEPPVSYPGSGGASTAIATAKSYLGVPYVWGGASRGGVDCSGLTQIAWASAGVYLPHYSKSQYDYGTKVSFNNAQPGDLLFWSTNGSQSGIYHVAIYLGGGSMIEAPAPGSSVRITSIWGWNQLMPYVVRF</sequence>
<dbReference type="PANTHER" id="PTHR47053:SF1">
    <property type="entry name" value="MUREIN DD-ENDOPEPTIDASE MEPH-RELATED"/>
    <property type="match status" value="1"/>
</dbReference>
<organism evidence="9 10">
    <name type="scientific">Schaalia turicensis ACS-279-V-Col4</name>
    <dbReference type="NCBI Taxonomy" id="883077"/>
    <lineage>
        <taxon>Bacteria</taxon>
        <taxon>Bacillati</taxon>
        <taxon>Actinomycetota</taxon>
        <taxon>Actinomycetes</taxon>
        <taxon>Actinomycetales</taxon>
        <taxon>Actinomycetaceae</taxon>
        <taxon>Schaalia</taxon>
    </lineage>
</organism>
<feature type="domain" description="NlpC/P60" evidence="8">
    <location>
        <begin position="308"/>
        <end position="429"/>
    </location>
</feature>
<dbReference type="GO" id="GO:0008234">
    <property type="term" value="F:cysteine-type peptidase activity"/>
    <property type="evidence" value="ECO:0007669"/>
    <property type="project" value="UniProtKB-KW"/>
</dbReference>
<reference evidence="9 10" key="1">
    <citation type="submission" date="2012-07" db="EMBL/GenBank/DDBJ databases">
        <title>The Genome Sequence of Actinomyces turicensis ACS-279-V-COL4.</title>
        <authorList>
            <consortium name="The Broad Institute Genome Sequencing Platform"/>
            <person name="Earl A."/>
            <person name="Ward D."/>
            <person name="Feldgarden M."/>
            <person name="Gevers D."/>
            <person name="Saerens B."/>
            <person name="Vaneechoutte M."/>
            <person name="Walker B."/>
            <person name="Young S.K."/>
            <person name="Zeng Q."/>
            <person name="Gargeya S."/>
            <person name="Fitzgerald M."/>
            <person name="Haas B."/>
            <person name="Abouelleil A."/>
            <person name="Alvarado L."/>
            <person name="Arachchi H.M."/>
            <person name="Berlin A."/>
            <person name="Chapman S.B."/>
            <person name="Goldberg J."/>
            <person name="Griggs A."/>
            <person name="Gujja S."/>
            <person name="Hansen M."/>
            <person name="Howarth C."/>
            <person name="Imamovic A."/>
            <person name="Larimer J."/>
            <person name="McCowen C."/>
            <person name="Montmayeur A."/>
            <person name="Murphy C."/>
            <person name="Neiman D."/>
            <person name="Pearson M."/>
            <person name="Priest M."/>
            <person name="Roberts A."/>
            <person name="Saif S."/>
            <person name="Shea T."/>
            <person name="Sisk P."/>
            <person name="Sykes S."/>
            <person name="Wortman J."/>
            <person name="Nusbaum C."/>
            <person name="Birren B."/>
        </authorList>
    </citation>
    <scope>NUCLEOTIDE SEQUENCE [LARGE SCALE GENOMIC DNA]</scope>
    <source>
        <strain evidence="9 10">ACS-279-V-Col4</strain>
    </source>
</reference>
<dbReference type="GO" id="GO:0006508">
    <property type="term" value="P:proteolysis"/>
    <property type="evidence" value="ECO:0007669"/>
    <property type="project" value="UniProtKB-KW"/>
</dbReference>
<dbReference type="PROSITE" id="PS51935">
    <property type="entry name" value="NLPC_P60"/>
    <property type="match status" value="1"/>
</dbReference>
<evidence type="ECO:0000259" key="8">
    <source>
        <dbReference type="PROSITE" id="PS51935"/>
    </source>
</evidence>
<evidence type="ECO:0000256" key="1">
    <source>
        <dbReference type="ARBA" id="ARBA00007074"/>
    </source>
</evidence>
<dbReference type="Pfam" id="PF00877">
    <property type="entry name" value="NLPC_P60"/>
    <property type="match status" value="1"/>
</dbReference>
<feature type="coiled-coil region" evidence="5">
    <location>
        <begin position="49"/>
        <end position="118"/>
    </location>
</feature>
<dbReference type="RefSeq" id="WP_006680768.1">
    <property type="nucleotide sequence ID" value="NZ_JH815208.1"/>
</dbReference>
<keyword evidence="2" id="KW-0645">Protease</keyword>
<dbReference type="AlphaFoldDB" id="K0YTZ1"/>
<dbReference type="HOGENOM" id="CLU_034085_3_0_11"/>